<evidence type="ECO:0000313" key="2">
    <source>
        <dbReference type="EMBL" id="KAF5198228.1"/>
    </source>
</evidence>
<dbReference type="EMBL" id="JABWDY010013541">
    <property type="protein sequence ID" value="KAF5198228.1"/>
    <property type="molecule type" value="Genomic_DNA"/>
</dbReference>
<dbReference type="AlphaFoldDB" id="A0A7J6WMN9"/>
<reference evidence="2 3" key="1">
    <citation type="submission" date="2020-06" db="EMBL/GenBank/DDBJ databases">
        <title>Transcriptomic and genomic resources for Thalictrum thalictroides and T. hernandezii: Facilitating candidate gene discovery in an emerging model plant lineage.</title>
        <authorList>
            <person name="Arias T."/>
            <person name="Riano-Pachon D.M."/>
            <person name="Di Stilio V.S."/>
        </authorList>
    </citation>
    <scope>NUCLEOTIDE SEQUENCE [LARGE SCALE GENOMIC DNA]</scope>
    <source>
        <strain evidence="3">cv. WT478/WT964</strain>
        <tissue evidence="2">Leaves</tissue>
    </source>
</reference>
<proteinExistence type="predicted"/>
<protein>
    <submittedName>
        <fullName evidence="2">Uncharacterized protein</fullName>
    </submittedName>
</protein>
<feature type="compositionally biased region" description="Basic and acidic residues" evidence="1">
    <location>
        <begin position="92"/>
        <end position="114"/>
    </location>
</feature>
<gene>
    <name evidence="2" type="ORF">FRX31_012187</name>
</gene>
<dbReference type="Proteomes" id="UP000554482">
    <property type="component" value="Unassembled WGS sequence"/>
</dbReference>
<organism evidence="2 3">
    <name type="scientific">Thalictrum thalictroides</name>
    <name type="common">Rue-anemone</name>
    <name type="synonym">Anemone thalictroides</name>
    <dbReference type="NCBI Taxonomy" id="46969"/>
    <lineage>
        <taxon>Eukaryota</taxon>
        <taxon>Viridiplantae</taxon>
        <taxon>Streptophyta</taxon>
        <taxon>Embryophyta</taxon>
        <taxon>Tracheophyta</taxon>
        <taxon>Spermatophyta</taxon>
        <taxon>Magnoliopsida</taxon>
        <taxon>Ranunculales</taxon>
        <taxon>Ranunculaceae</taxon>
        <taxon>Thalictroideae</taxon>
        <taxon>Thalictrum</taxon>
    </lineage>
</organism>
<comment type="caution">
    <text evidence="2">The sequence shown here is derived from an EMBL/GenBank/DDBJ whole genome shotgun (WGS) entry which is preliminary data.</text>
</comment>
<keyword evidence="3" id="KW-1185">Reference proteome</keyword>
<evidence type="ECO:0000256" key="1">
    <source>
        <dbReference type="SAM" id="MobiDB-lite"/>
    </source>
</evidence>
<accession>A0A7J6WMN9</accession>
<sequence>MAEEISLEDVELLSKDTKSQIDYLSNQFTKLNEMMKEDTMKMEERFQELFWLLGKETQNEKEKEVGDSCHGVRISSNFNSPAATQLHASHSISKDNSDIRIDKNKEKVDKSSSKRNEIGEVTDLKKAINPLQSSIHINQDITGNFINTQNFDSSFFEANNTKDWSRRYPKCFQVFHVEANQNIALVLVNMDGKTGSCFLDYQEGKIFIQWQELFEEMPIWVEYLNPGNRVGFLNTLVQIGVDEYDSSHIHRFPPLTLIQAWFLVMHDRAYEDYHTLRQHLIHPIRTYTTDKHSGIQSIYYTTKMYFYGAEMKLVRSLHLIFFSSKPLFRSCRRNGGRVESRE</sequence>
<feature type="region of interest" description="Disordered" evidence="1">
    <location>
        <begin position="85"/>
        <end position="114"/>
    </location>
</feature>
<evidence type="ECO:0000313" key="3">
    <source>
        <dbReference type="Proteomes" id="UP000554482"/>
    </source>
</evidence>
<name>A0A7J6WMN9_THATH</name>